<dbReference type="InterPro" id="IPR044946">
    <property type="entry name" value="Restrct_endonuc_typeI_TRD_sf"/>
</dbReference>
<dbReference type="SUPFAM" id="SSF116734">
    <property type="entry name" value="DNA methylase specificity domain"/>
    <property type="match status" value="2"/>
</dbReference>
<keyword evidence="3" id="KW-0238">DNA-binding</keyword>
<dbReference type="InterPro" id="IPR000055">
    <property type="entry name" value="Restrct_endonuc_typeI_TRD"/>
</dbReference>
<keyword evidence="5" id="KW-0378">Hydrolase</keyword>
<dbReference type="GO" id="GO:0004519">
    <property type="term" value="F:endonuclease activity"/>
    <property type="evidence" value="ECO:0007669"/>
    <property type="project" value="UniProtKB-KW"/>
</dbReference>
<dbReference type="CDD" id="cd17259">
    <property type="entry name" value="RMtype1_S_StySKI-TRD2-CR2_like"/>
    <property type="match status" value="1"/>
</dbReference>
<feature type="domain" description="Type I restriction modification DNA specificity" evidence="4">
    <location>
        <begin position="3"/>
        <end position="185"/>
    </location>
</feature>
<dbReference type="Proteomes" id="UP001501302">
    <property type="component" value="Unassembled WGS sequence"/>
</dbReference>
<comment type="similarity">
    <text evidence="1">Belongs to the type-I restriction system S methylase family.</text>
</comment>
<feature type="domain" description="Type I restriction modification DNA specificity" evidence="4">
    <location>
        <begin position="216"/>
        <end position="377"/>
    </location>
</feature>
<evidence type="ECO:0000256" key="2">
    <source>
        <dbReference type="ARBA" id="ARBA00022747"/>
    </source>
</evidence>
<reference evidence="6" key="1">
    <citation type="journal article" date="2019" name="Int. J. Syst. Evol. Microbiol.">
        <title>The Global Catalogue of Microorganisms (GCM) 10K type strain sequencing project: providing services to taxonomists for standard genome sequencing and annotation.</title>
        <authorList>
            <consortium name="The Broad Institute Genomics Platform"/>
            <consortium name="The Broad Institute Genome Sequencing Center for Infectious Disease"/>
            <person name="Wu L."/>
            <person name="Ma J."/>
        </authorList>
    </citation>
    <scope>NUCLEOTIDE SEQUENCE [LARGE SCALE GENOMIC DNA]</scope>
    <source>
        <strain evidence="6">JCM 18285</strain>
    </source>
</reference>
<evidence type="ECO:0000313" key="5">
    <source>
        <dbReference type="EMBL" id="GAA4932822.1"/>
    </source>
</evidence>
<dbReference type="InterPro" id="IPR052021">
    <property type="entry name" value="Type-I_RS_S_subunit"/>
</dbReference>
<keyword evidence="5" id="KW-0255">Endonuclease</keyword>
<evidence type="ECO:0000256" key="3">
    <source>
        <dbReference type="ARBA" id="ARBA00023125"/>
    </source>
</evidence>
<dbReference type="PANTHER" id="PTHR30408:SF13">
    <property type="entry name" value="TYPE I RESTRICTION ENZYME HINDI SPECIFICITY SUBUNIT"/>
    <property type="match status" value="1"/>
</dbReference>
<dbReference type="Pfam" id="PF01420">
    <property type="entry name" value="Methylase_S"/>
    <property type="match status" value="2"/>
</dbReference>
<gene>
    <name evidence="5" type="ORF">GCM10023314_01510</name>
</gene>
<name>A0ABP9GH95_9FLAO</name>
<keyword evidence="2" id="KW-0680">Restriction system</keyword>
<sequence>MSWVETKLGECIEFSNGYAFKSKFFTENENDIPLIKGENLGKGEVLWEKSKYWKVENLNGLERFLLNAGDIVLAMDRPYVGGSLKYAMIKTSDPKSLQVQRIGRLVAKQSVINEKFLRCVISSDSFKNYVKNIQGGVGVPHISPSQIKNYEFEIPPLSTQKRLADILSVYDDLIENNLKRITLLEQAAQNIYKEWFVKLRFPGHENTPINEETGLPVGWSMKRLDEIYEFKNGFAFYTKGYSEEETPYVVVDLGNISESGDFVLSGKEKYISESLYQEKEGYYLKKYDIVVAMTDMTARLGILAKVGIIDENDKYVLNQRVGRLRSKVEYIDYCYINASLSDERFISEMHQRSKGAVQKYFNTKDIVQYMVTTPTKSIVEQFNLIYRPIIENRIVLKFQNQKLKAARSILLPRLMNRTIEL</sequence>
<comment type="caution">
    <text evidence="5">The sequence shown here is derived from an EMBL/GenBank/DDBJ whole genome shotgun (WGS) entry which is preliminary data.</text>
</comment>
<evidence type="ECO:0000259" key="4">
    <source>
        <dbReference type="Pfam" id="PF01420"/>
    </source>
</evidence>
<keyword evidence="6" id="KW-1185">Reference proteome</keyword>
<organism evidence="5 6">
    <name type="scientific">Algibacter agarivorans</name>
    <dbReference type="NCBI Taxonomy" id="1109741"/>
    <lineage>
        <taxon>Bacteria</taxon>
        <taxon>Pseudomonadati</taxon>
        <taxon>Bacteroidota</taxon>
        <taxon>Flavobacteriia</taxon>
        <taxon>Flavobacteriales</taxon>
        <taxon>Flavobacteriaceae</taxon>
        <taxon>Algibacter</taxon>
    </lineage>
</organism>
<dbReference type="RefSeq" id="WP_345189552.1">
    <property type="nucleotide sequence ID" value="NZ_BAABJJ010000001.1"/>
</dbReference>
<dbReference type="PANTHER" id="PTHR30408">
    <property type="entry name" value="TYPE-1 RESTRICTION ENZYME ECOKI SPECIFICITY PROTEIN"/>
    <property type="match status" value="1"/>
</dbReference>
<accession>A0ABP9GH95</accession>
<dbReference type="EMBL" id="BAABJJ010000001">
    <property type="protein sequence ID" value="GAA4932822.1"/>
    <property type="molecule type" value="Genomic_DNA"/>
</dbReference>
<proteinExistence type="inferred from homology"/>
<evidence type="ECO:0000256" key="1">
    <source>
        <dbReference type="ARBA" id="ARBA00010923"/>
    </source>
</evidence>
<dbReference type="Gene3D" id="3.90.220.20">
    <property type="entry name" value="DNA methylase specificity domains"/>
    <property type="match status" value="2"/>
</dbReference>
<evidence type="ECO:0000313" key="6">
    <source>
        <dbReference type="Proteomes" id="UP001501302"/>
    </source>
</evidence>
<keyword evidence="5" id="KW-0540">Nuclease</keyword>
<protein>
    <submittedName>
        <fullName evidence="5">Restriction endonuclease subunit S</fullName>
    </submittedName>
</protein>